<sequence>MLAVFSGEVVEVPAELVAAGSRTPSPKTRASELVKRFLAGAEPAVSVELGSLGNLAYSHANQSLLLPRSFAAKDEIFCLFEGVLDNLGRLSQQYGLSKGGNEVLLVIEAYKTLRDRAPYPASFMLSQLTGRHATPSCSSTSPPPPSSSHRTRRARYRPSGESPPTDAWDDIDLLKGSCGKSLAPFPQGCFYWNALGGLKSYENPKNKVTAVPADEEEICGATFMVEGSTVVAALQ</sequence>
<reference evidence="2" key="1">
    <citation type="submission" date="2015-06" db="UniProtKB">
        <authorList>
            <consortium name="EnsemblPlants"/>
        </authorList>
    </citation>
    <scope>IDENTIFICATION</scope>
</reference>
<dbReference type="PANTHER" id="PTHR45952:SF5">
    <property type="entry name" value="ALUMINUM INDUCED PROTEIN WITH YGL AND LRDR MOTIFS"/>
    <property type="match status" value="1"/>
</dbReference>
<name>N1QQA9_AEGTA</name>
<dbReference type="Pfam" id="PF12481">
    <property type="entry name" value="DUF3700"/>
    <property type="match status" value="2"/>
</dbReference>
<accession>N1QQA9</accession>
<dbReference type="EnsemblPlants" id="EMT01212">
    <property type="protein sequence ID" value="EMT01212"/>
    <property type="gene ID" value="F775_31373"/>
</dbReference>
<evidence type="ECO:0000313" key="2">
    <source>
        <dbReference type="EnsemblPlants" id="EMT01212"/>
    </source>
</evidence>
<dbReference type="InterPro" id="IPR044828">
    <property type="entry name" value="TSJT1-like"/>
</dbReference>
<protein>
    <submittedName>
        <fullName evidence="2">Uncharacterized protein</fullName>
    </submittedName>
</protein>
<organism evidence="2">
    <name type="scientific">Aegilops tauschii</name>
    <name type="common">Tausch's goatgrass</name>
    <name type="synonym">Aegilops squarrosa</name>
    <dbReference type="NCBI Taxonomy" id="37682"/>
    <lineage>
        <taxon>Eukaryota</taxon>
        <taxon>Viridiplantae</taxon>
        <taxon>Streptophyta</taxon>
        <taxon>Embryophyta</taxon>
        <taxon>Tracheophyta</taxon>
        <taxon>Spermatophyta</taxon>
        <taxon>Magnoliopsida</taxon>
        <taxon>Liliopsida</taxon>
        <taxon>Poales</taxon>
        <taxon>Poaceae</taxon>
        <taxon>BOP clade</taxon>
        <taxon>Pooideae</taxon>
        <taxon>Triticodae</taxon>
        <taxon>Triticeae</taxon>
        <taxon>Triticinae</taxon>
        <taxon>Aegilops</taxon>
    </lineage>
</organism>
<evidence type="ECO:0000256" key="1">
    <source>
        <dbReference type="SAM" id="MobiDB-lite"/>
    </source>
</evidence>
<proteinExistence type="predicted"/>
<dbReference type="SMART" id="SM01172">
    <property type="entry name" value="DUF3700"/>
    <property type="match status" value="1"/>
</dbReference>
<dbReference type="InterPro" id="IPR024286">
    <property type="entry name" value="DUF3700"/>
</dbReference>
<dbReference type="PANTHER" id="PTHR45952">
    <property type="entry name" value="ALUMINUM INDUCED PROTEIN WITH YGL AND LRDR MOTIFS"/>
    <property type="match status" value="1"/>
</dbReference>
<feature type="region of interest" description="Disordered" evidence="1">
    <location>
        <begin position="132"/>
        <end position="167"/>
    </location>
</feature>
<dbReference type="AlphaFoldDB" id="N1QQA9"/>